<keyword evidence="6" id="KW-0750">Starch biosynthesis</keyword>
<evidence type="ECO:0000256" key="6">
    <source>
        <dbReference type="ARBA" id="ARBA00022922"/>
    </source>
</evidence>
<feature type="region of interest" description="Disordered" evidence="8">
    <location>
        <begin position="217"/>
        <end position="243"/>
    </location>
</feature>
<evidence type="ECO:0000256" key="5">
    <source>
        <dbReference type="ARBA" id="ARBA00022679"/>
    </source>
</evidence>
<feature type="domain" description="Carbohydrate binding module family 25" evidence="9">
    <location>
        <begin position="1615"/>
        <end position="1706"/>
    </location>
</feature>
<comment type="caution">
    <text evidence="10">The sequence shown here is derived from an EMBL/GenBank/DDBJ whole genome shotgun (WGS) entry which is preliminary data.</text>
</comment>
<dbReference type="PANTHER" id="PTHR46083:SF5">
    <property type="entry name" value="STARCH SYNTHASE 3, CHLOROPLASTIC_AMYLOPLASTIC"/>
    <property type="match status" value="1"/>
</dbReference>
<evidence type="ECO:0000256" key="3">
    <source>
        <dbReference type="ARBA" id="ARBA00012588"/>
    </source>
</evidence>
<feature type="domain" description="Carbohydrate binding module family 25" evidence="9">
    <location>
        <begin position="615"/>
        <end position="689"/>
    </location>
</feature>
<dbReference type="SUPFAM" id="SSF53756">
    <property type="entry name" value="UDP-Glycosyltransferase/glycogen phosphorylase"/>
    <property type="match status" value="2"/>
</dbReference>
<feature type="compositionally biased region" description="Basic and acidic residues" evidence="8">
    <location>
        <begin position="106"/>
        <end position="119"/>
    </location>
</feature>
<feature type="compositionally biased region" description="Basic and acidic residues" evidence="8">
    <location>
        <begin position="1261"/>
        <end position="1274"/>
    </location>
</feature>
<feature type="compositionally biased region" description="Basic and acidic residues" evidence="8">
    <location>
        <begin position="1378"/>
        <end position="1398"/>
    </location>
</feature>
<dbReference type="GO" id="GO:2001070">
    <property type="term" value="F:starch binding"/>
    <property type="evidence" value="ECO:0007669"/>
    <property type="project" value="InterPro"/>
</dbReference>
<organism evidence="10 11">
    <name type="scientific">Zingiber officinale</name>
    <name type="common">Ginger</name>
    <name type="synonym">Amomum zingiber</name>
    <dbReference type="NCBI Taxonomy" id="94328"/>
    <lineage>
        <taxon>Eukaryota</taxon>
        <taxon>Viridiplantae</taxon>
        <taxon>Streptophyta</taxon>
        <taxon>Embryophyta</taxon>
        <taxon>Tracheophyta</taxon>
        <taxon>Spermatophyta</taxon>
        <taxon>Magnoliopsida</taxon>
        <taxon>Liliopsida</taxon>
        <taxon>Zingiberales</taxon>
        <taxon>Zingiberaceae</taxon>
        <taxon>Zingiber</taxon>
    </lineage>
</organism>
<name>A0A8J5GVV5_ZINOF</name>
<evidence type="ECO:0000313" key="10">
    <source>
        <dbReference type="EMBL" id="KAG6512573.1"/>
    </source>
</evidence>
<feature type="domain" description="Carbohydrate binding module family 25" evidence="9">
    <location>
        <begin position="1440"/>
        <end position="1525"/>
    </location>
</feature>
<keyword evidence="11" id="KW-1185">Reference proteome</keyword>
<feature type="coiled-coil region" evidence="7">
    <location>
        <begin position="1716"/>
        <end position="1743"/>
    </location>
</feature>
<comment type="pathway">
    <text evidence="2">Glycan biosynthesis; starch biosynthesis.</text>
</comment>
<dbReference type="Pfam" id="PF08323">
    <property type="entry name" value="Glyco_transf_5"/>
    <property type="match status" value="2"/>
</dbReference>
<feature type="domain" description="Carbohydrate binding module family 25" evidence="9">
    <location>
        <begin position="1770"/>
        <end position="1844"/>
    </location>
</feature>
<feature type="domain" description="Carbohydrate binding module family 25" evidence="9">
    <location>
        <begin position="460"/>
        <end position="551"/>
    </location>
</feature>
<dbReference type="UniPathway" id="UPA00152"/>
<dbReference type="CDD" id="cd03791">
    <property type="entry name" value="GT5_Glycogen_synthase_DULL1-like"/>
    <property type="match status" value="2"/>
</dbReference>
<feature type="coiled-coil region" evidence="7">
    <location>
        <begin position="561"/>
        <end position="588"/>
    </location>
</feature>
<dbReference type="EC" id="2.4.1.21" evidence="3"/>
<evidence type="ECO:0000256" key="1">
    <source>
        <dbReference type="ARBA" id="ARBA00001478"/>
    </source>
</evidence>
<dbReference type="InterPro" id="IPR005085">
    <property type="entry name" value="CBM25"/>
</dbReference>
<reference evidence="10 11" key="1">
    <citation type="submission" date="2020-08" db="EMBL/GenBank/DDBJ databases">
        <title>Plant Genome Project.</title>
        <authorList>
            <person name="Zhang R.-G."/>
        </authorList>
    </citation>
    <scope>NUCLEOTIDE SEQUENCE [LARGE SCALE GENOMIC DNA]</scope>
    <source>
        <tissue evidence="10">Rhizome</tissue>
    </source>
</reference>
<proteinExistence type="predicted"/>
<evidence type="ECO:0000256" key="8">
    <source>
        <dbReference type="SAM" id="MobiDB-lite"/>
    </source>
</evidence>
<evidence type="ECO:0000256" key="7">
    <source>
        <dbReference type="SAM" id="Coils"/>
    </source>
</evidence>
<feature type="region of interest" description="Disordered" evidence="8">
    <location>
        <begin position="82"/>
        <end position="131"/>
    </location>
</feature>
<keyword evidence="7" id="KW-0175">Coiled coil</keyword>
<sequence>MEAGHEVSTRSWNGENGDVSTAAVGAILPDNDLGEHPGQGDAGSRAFLPFRKVLSLGFDLLSRSDLFVFDYSKRHPKRILIPKTKASSTPRGFAPIARPLVGTSTQKRDQNDTEDKEPSHTPSSTLTDKIFTRDSQAADKNFSGIPFTATIDTECDVPIVRSGNEEHGQGLGTQYVKVDHSDKIIENGEKIGQFNEVERHVALGNDQIGGISISEKTSIADQQEEKPSNRENNSGKDDTDSGDSLLKHREEFDALKQRKQLEDLANENFSRGNKIFVTPEVVTQDQVIKVFLNQNLSVLATETEILIKGAYNGWKWKFFTEKLQKTNLIGDWWACELYVPKEAYRVDFVFFNGADVYENNDYKDFSISVEGDMDETKFEEFLLEEKKKELERLAAEENEKKRLAEEQRQREAEKAAIESDRLQAKTQVEKRRQGLHHVMKLASQSAHHVWQMEPSLFEGGDRIKLYYNRSSRPLAHASEIWVHGGHNNWSEGLSIVRELSRSEKVDGDWWCVDVVVPDQAVVLDWVFANGPPGKAVCYDNNNLNDFHATVSKGMPDELFWVEEEQRIFRKLQEDRRKKAEKIERVKAETKERTMKMFLLSHKHIVYTEPVDVQAGKMVSIFYNPSNTVLNGKPEVWFRSSFSVHLMECDYYADVKVPIDAYMMDFVFSEKEDGGLYDNRNKMDYHIPVTGSITKEPPMHIIHISVEMAPIAKVGGLGDVVTSLSRAVQDLGHKVDVILPNYNCERLPLPQHLFLGWGRNKSYVRQVETSSYFFPFGGGVMGELGNWLASNIISNIGEVSYHSAYTFGLDGLEQAGYESELLNGCSRWGAYMVEMMMGTDSVSFVMLPWSFFFKVDFNLAPVAWLFKEHYIHNGLSNSQVVFTIHNLEFGIQNIARAMMFADKATTVSQTYSREISGNSAISPHLDKFHGIVNGIDPDIWDPCNDQFIPVSYTSENVMEGKRAAKDALQQRLGLKRSDLPLVGIITRLTVQKGIHLIKHAVVLLGSAPDPRIQNDFVNLGNQLHNSHADRARFCLTYDEPLSHLIYAGADFILVPSIFEPCGLTQLIAMRYGSVPIVRKTGGLYDTVFDVDNDKERAQAQGLEPNGFSFEGTDAGAMDSALNRHIKQLTSKLFDLIMGFSRAFPAWSNAREWFYSLCKRVMEQDWRSWNGENGDVSTAAVGAILPDNDLGEHPGQGDAGSRAFLPFRKVLSLGFDLLSRSDLFVFDYSKRHPKRILIPKTKASSTPRGFAPIARPLVGTSTQKRDQNDTEDKEPSHTPSSTLTDKIFTRDSQAADKNFSGIPFTATIDTECDVPIVRSGNEEHGQGLGTQYVKVDHSDKIIENGEKIGQFNEVERHVALGNDQIGGISISEKTSIADQQEEKPSNRENNSGKDDTDSGDSLLKHREEFDALKQRKQLEDLANENFSRGNKIFVTPEVVTQDQVIKVFLNQNLSVLATETEILIKGAYNGWKWKFFTEKLQKTNLIGDWWACELYVPKEAYRVDFVFFNGADVYENNDYKDFSISVEGDMDETKFEEFLLEEKKKELERLAAEENEKKRLAEEQRQREAEKAAIESDRLQAKTQVEKRRQGLHHVMKLASQSAHHVWQMEPSLFEGGDRIKLYYNRSSRPLAHASEIWVHGGHNNWSEGLSIVRELSRSEKVDGDWWCVDVVVPDQAVVLDWVFANGPPGKAVCYDNNNLNDFHATVSKGMPDELFWVEEEQRIFRKLQEDRRKKAEKIERVKAETKERTMKMFLLSHKHIVYTEPVDVQAGKMVSIFYNPSNTVLNGKPEVWFRSSFSVHLMECDYYADVKVPIDAYMMDFVFSEKEDGGLYDNRNKMDYHIPVTGSITKEPPMHIIHISVEMAPIAKVGGLGDVVTSLSRAVQDLGHKVDVILPNYNCERLPLPQHLFLGWGRNKSYVRQVETSSYFFPFGGGVMGELGNWLASNIISNIGEVSYHSAYTFGLDGLEQAGYESELLNGCSRWGAYMVEMMMGTDSVSFVMLPWSFFFKVDFNLAPVAWLFKEHYIHNGLSNSQVVFTIHNLEFGIQNIARAMMFADKATTVSQTYSREISGNSAISPHLDKFHGIVNGIDPDIWDPCNDQFIPVSYTSENVMEGKRAAKDALQQRLGLKRSDLPLVGIITRLTVQKGIHLIKHAVVLLGSAPDPRIQNDFVNLGNQLHNSHADRARFCLTYDEPLSHLIYAGADFILVPSIFEPCGLTQLIAMRYGSVPIVRKTGGLYDTVFDVDNDKERAQAQGLEPNGFSFEGTDAGAMDSALNRHIKQLTSKLFDLIMGFSRAFPAWSNAREWFYSLCKRVMEQDWSWNRPALDYMELYHSTRS</sequence>
<dbReference type="GO" id="GO:0009011">
    <property type="term" value="F:alpha-1,4-glucan glucosyltransferase (ADP-glucose donor) activity"/>
    <property type="evidence" value="ECO:0007669"/>
    <property type="project" value="UniProtKB-EC"/>
</dbReference>
<evidence type="ECO:0000256" key="2">
    <source>
        <dbReference type="ARBA" id="ARBA00004727"/>
    </source>
</evidence>
<dbReference type="InterPro" id="IPR013534">
    <property type="entry name" value="Starch_synth_cat_dom"/>
</dbReference>
<dbReference type="Pfam" id="PF16760">
    <property type="entry name" value="CBM53"/>
    <property type="match status" value="4"/>
</dbReference>
<dbReference type="EMBL" id="JACMSC010000008">
    <property type="protein sequence ID" value="KAG6512573.1"/>
    <property type="molecule type" value="Genomic_DNA"/>
</dbReference>
<evidence type="ECO:0000256" key="4">
    <source>
        <dbReference type="ARBA" id="ARBA00022676"/>
    </source>
</evidence>
<dbReference type="GO" id="GO:0019252">
    <property type="term" value="P:starch biosynthetic process"/>
    <property type="evidence" value="ECO:0007669"/>
    <property type="project" value="UniProtKB-UniPathway"/>
</dbReference>
<gene>
    <name evidence="10" type="ORF">ZIOFF_030698</name>
</gene>
<dbReference type="SMART" id="SM01066">
    <property type="entry name" value="CBM_25"/>
    <property type="match status" value="6"/>
</dbReference>
<comment type="catalytic activity">
    <reaction evidence="1">
        <text>[(1-&gt;4)-alpha-D-glucosyl](n) + ADP-alpha-D-glucose = [(1-&gt;4)-alpha-D-glucosyl](n+1) + ADP + H(+)</text>
        <dbReference type="Rhea" id="RHEA:18189"/>
        <dbReference type="Rhea" id="RHEA-COMP:9584"/>
        <dbReference type="Rhea" id="RHEA-COMP:9587"/>
        <dbReference type="ChEBI" id="CHEBI:15378"/>
        <dbReference type="ChEBI" id="CHEBI:15444"/>
        <dbReference type="ChEBI" id="CHEBI:57498"/>
        <dbReference type="ChEBI" id="CHEBI:456216"/>
        <dbReference type="EC" id="2.4.1.21"/>
    </reaction>
</comment>
<dbReference type="Proteomes" id="UP000734854">
    <property type="component" value="Unassembled WGS sequence"/>
</dbReference>
<keyword evidence="4" id="KW-0328">Glycosyltransferase</keyword>
<keyword evidence="5" id="KW-0808">Transferase</keyword>
<accession>A0A8J5GVV5</accession>
<feature type="domain" description="Carbohydrate binding module family 25" evidence="9">
    <location>
        <begin position="285"/>
        <end position="370"/>
    </location>
</feature>
<dbReference type="Gene3D" id="3.40.50.2000">
    <property type="entry name" value="Glycogen Phosphorylase B"/>
    <property type="match status" value="4"/>
</dbReference>
<feature type="compositionally biased region" description="Basic and acidic residues" evidence="8">
    <location>
        <begin position="223"/>
        <end position="243"/>
    </location>
</feature>
<protein>
    <recommendedName>
        <fullName evidence="3">starch synthase</fullName>
        <ecNumber evidence="3">2.4.1.21</ecNumber>
    </recommendedName>
</protein>
<dbReference type="PANTHER" id="PTHR46083">
    <property type="match status" value="1"/>
</dbReference>
<evidence type="ECO:0000313" key="11">
    <source>
        <dbReference type="Proteomes" id="UP000734854"/>
    </source>
</evidence>
<feature type="coiled-coil region" evidence="7">
    <location>
        <begin position="379"/>
        <end position="416"/>
    </location>
</feature>
<feature type="region of interest" description="Disordered" evidence="8">
    <location>
        <begin position="1237"/>
        <end position="1286"/>
    </location>
</feature>
<evidence type="ECO:0000259" key="9">
    <source>
        <dbReference type="SMART" id="SM01066"/>
    </source>
</evidence>
<feature type="region of interest" description="Disordered" evidence="8">
    <location>
        <begin position="1372"/>
        <end position="1398"/>
    </location>
</feature>
<feature type="coiled-coil region" evidence="7">
    <location>
        <begin position="1534"/>
        <end position="1571"/>
    </location>
</feature>